<dbReference type="Pfam" id="PF10210">
    <property type="entry name" value="MRP-S32"/>
    <property type="match status" value="1"/>
</dbReference>
<keyword evidence="4 11" id="KW-0689">Ribosomal protein</keyword>
<evidence type="ECO:0000256" key="4">
    <source>
        <dbReference type="ARBA" id="ARBA00022980"/>
    </source>
</evidence>
<sequence length="145" mass="17112">MAVAWKRATLFGNMWLRSAAFTRQAAVQNGAVQCARHKYSLVPEDYNCKVDLALTSDRRTIVCHHPSVEIPYEHTEPVPRPDPVNNKEETHDQVLKSRLEVKEMKNDKGPTIEELSKMFYTTKHRWYPVGQYHRRRKNYNFPKER</sequence>
<dbReference type="AlphaFoldDB" id="A0A1U7RPQ9"/>
<evidence type="ECO:0000256" key="8">
    <source>
        <dbReference type="SAM" id="MobiDB-lite"/>
    </source>
</evidence>
<dbReference type="InterPro" id="IPR019346">
    <property type="entry name" value="Ribosomal_mL42"/>
</dbReference>
<evidence type="ECO:0000256" key="5">
    <source>
        <dbReference type="ARBA" id="ARBA00023128"/>
    </source>
</evidence>
<proteinExistence type="inferred from homology"/>
<reference evidence="11 12" key="1">
    <citation type="submission" date="2025-04" db="UniProtKB">
        <authorList>
            <consortium name="RefSeq"/>
        </authorList>
    </citation>
    <scope>IDENTIFICATION</scope>
</reference>
<keyword evidence="3" id="KW-0809">Transit peptide</keyword>
<evidence type="ECO:0000256" key="1">
    <source>
        <dbReference type="ARBA" id="ARBA00004173"/>
    </source>
</evidence>
<evidence type="ECO:0000313" key="10">
    <source>
        <dbReference type="Proteomes" id="UP000189705"/>
    </source>
</evidence>
<keyword evidence="5" id="KW-0496">Mitochondrion</keyword>
<feature type="chain" id="PRO_5010815538" description="Large ribosomal subunit protein mL42" evidence="9">
    <location>
        <begin position="21"/>
        <end position="145"/>
    </location>
</feature>
<dbReference type="eggNOG" id="KOG4106">
    <property type="taxonomic scope" value="Eukaryota"/>
</dbReference>
<evidence type="ECO:0000256" key="9">
    <source>
        <dbReference type="SAM" id="SignalP"/>
    </source>
</evidence>
<evidence type="ECO:0000256" key="2">
    <source>
        <dbReference type="ARBA" id="ARBA00005556"/>
    </source>
</evidence>
<keyword evidence="6" id="KW-0687">Ribonucleoprotein</keyword>
<gene>
    <name evidence="11 12 13" type="primary">MRPL42</name>
</gene>
<evidence type="ECO:0000313" key="12">
    <source>
        <dbReference type="RefSeq" id="XP_025063924.1"/>
    </source>
</evidence>
<evidence type="ECO:0000256" key="3">
    <source>
        <dbReference type="ARBA" id="ARBA00022946"/>
    </source>
</evidence>
<organism evidence="10 11">
    <name type="scientific">Alligator sinensis</name>
    <name type="common">Chinese alligator</name>
    <dbReference type="NCBI Taxonomy" id="38654"/>
    <lineage>
        <taxon>Eukaryota</taxon>
        <taxon>Metazoa</taxon>
        <taxon>Chordata</taxon>
        <taxon>Craniata</taxon>
        <taxon>Vertebrata</taxon>
        <taxon>Euteleostomi</taxon>
        <taxon>Archelosauria</taxon>
        <taxon>Archosauria</taxon>
        <taxon>Crocodylia</taxon>
        <taxon>Alligatoridae</taxon>
        <taxon>Alligatorinae</taxon>
        <taxon>Alligator</taxon>
    </lineage>
</organism>
<evidence type="ECO:0000256" key="7">
    <source>
        <dbReference type="ARBA" id="ARBA00035189"/>
    </source>
</evidence>
<dbReference type="KEGG" id="asn:102388613"/>
<keyword evidence="9" id="KW-0732">Signal</keyword>
<dbReference type="GO" id="GO:0005762">
    <property type="term" value="C:mitochondrial large ribosomal subunit"/>
    <property type="evidence" value="ECO:0007669"/>
    <property type="project" value="TreeGrafter"/>
</dbReference>
<feature type="signal peptide" evidence="9">
    <location>
        <begin position="1"/>
        <end position="20"/>
    </location>
</feature>
<protein>
    <recommendedName>
        <fullName evidence="7">Large ribosomal subunit protein mL42</fullName>
    </recommendedName>
</protein>
<dbReference type="GeneID" id="102388613"/>
<dbReference type="Proteomes" id="UP000189705">
    <property type="component" value="Unplaced"/>
</dbReference>
<comment type="similarity">
    <text evidence="2">Belongs to the mitochondrion-specific ribosomal protein mL42 family.</text>
</comment>
<name>A0A1U7RPQ9_ALLSI</name>
<dbReference type="RefSeq" id="XP_025063925.1">
    <property type="nucleotide sequence ID" value="XM_025208140.1"/>
</dbReference>
<dbReference type="RefSeq" id="XP_014377003.1">
    <property type="nucleotide sequence ID" value="XM_014521517.2"/>
</dbReference>
<evidence type="ECO:0000256" key="6">
    <source>
        <dbReference type="ARBA" id="ARBA00023274"/>
    </source>
</evidence>
<dbReference type="STRING" id="38654.A0A1U7RPQ9"/>
<dbReference type="PANTHER" id="PTHR13450">
    <property type="entry name" value="MITOCHONDRIAL 39S RIBOSOMAL PROTEIN L42"/>
    <property type="match status" value="1"/>
</dbReference>
<comment type="subcellular location">
    <subcellularLocation>
        <location evidence="1">Mitochondrion</location>
    </subcellularLocation>
</comment>
<evidence type="ECO:0000313" key="11">
    <source>
        <dbReference type="RefSeq" id="XP_014377003.1"/>
    </source>
</evidence>
<feature type="region of interest" description="Disordered" evidence="8">
    <location>
        <begin position="72"/>
        <end position="92"/>
    </location>
</feature>
<keyword evidence="10" id="KW-1185">Reference proteome</keyword>
<dbReference type="CTD" id="28977"/>
<dbReference type="RefSeq" id="XP_025063924.1">
    <property type="nucleotide sequence ID" value="XM_025208139.1"/>
</dbReference>
<accession>A0A1U7RPQ9</accession>
<dbReference type="PANTHER" id="PTHR13450:SF4">
    <property type="entry name" value="LARGE RIBOSOMAL SUBUNIT PROTEIN ML42"/>
    <property type="match status" value="1"/>
</dbReference>
<evidence type="ECO:0000313" key="13">
    <source>
        <dbReference type="RefSeq" id="XP_025063925.1"/>
    </source>
</evidence>